<dbReference type="EMBL" id="CH473989">
    <property type="protein sequence ID" value="EDM10661.1"/>
    <property type="molecule type" value="Genomic_DNA"/>
</dbReference>
<accession>A6JL96</accession>
<organism evidence="1 2">
    <name type="scientific">Rattus norvegicus</name>
    <name type="common">Rat</name>
    <dbReference type="NCBI Taxonomy" id="10116"/>
    <lineage>
        <taxon>Eukaryota</taxon>
        <taxon>Metazoa</taxon>
        <taxon>Chordata</taxon>
        <taxon>Craniata</taxon>
        <taxon>Vertebrata</taxon>
        <taxon>Euteleostomi</taxon>
        <taxon>Mammalia</taxon>
        <taxon>Eutheria</taxon>
        <taxon>Euarchontoglires</taxon>
        <taxon>Glires</taxon>
        <taxon>Rodentia</taxon>
        <taxon>Myomorpha</taxon>
        <taxon>Muroidea</taxon>
        <taxon>Muridae</taxon>
        <taxon>Murinae</taxon>
        <taxon>Rattus</taxon>
    </lineage>
</organism>
<sequence length="64" mass="6962">MFFAGQTNLEQNLPSGLLSPQRLSAELLPAHPMPDFSCGAQLLPAALLQPQGFQLLQSLQDHMC</sequence>
<evidence type="ECO:0000313" key="1">
    <source>
        <dbReference type="EMBL" id="EDM10661.1"/>
    </source>
</evidence>
<name>A6JL96_RAT</name>
<gene>
    <name evidence="1" type="ORF">rCG_58653</name>
</gene>
<dbReference type="AlphaFoldDB" id="A6JL96"/>
<dbReference type="Proteomes" id="UP000234681">
    <property type="component" value="Chromosome 11"/>
</dbReference>
<proteinExistence type="predicted"/>
<evidence type="ECO:0000313" key="2">
    <source>
        <dbReference type="Proteomes" id="UP000234681"/>
    </source>
</evidence>
<protein>
    <submittedName>
        <fullName evidence="1">RCG58653</fullName>
    </submittedName>
</protein>
<reference evidence="2" key="1">
    <citation type="submission" date="2005-09" db="EMBL/GenBank/DDBJ databases">
        <authorList>
            <person name="Mural R.J."/>
            <person name="Li P.W."/>
            <person name="Adams M.D."/>
            <person name="Amanatides P.G."/>
            <person name="Baden-Tillson H."/>
            <person name="Barnstead M."/>
            <person name="Chin S.H."/>
            <person name="Dew I."/>
            <person name="Evans C.A."/>
            <person name="Ferriera S."/>
            <person name="Flanigan M."/>
            <person name="Fosler C."/>
            <person name="Glodek A."/>
            <person name="Gu Z."/>
            <person name="Holt R.A."/>
            <person name="Jennings D."/>
            <person name="Kraft C.L."/>
            <person name="Lu F."/>
            <person name="Nguyen T."/>
            <person name="Nusskern D.R."/>
            <person name="Pfannkoch C.M."/>
            <person name="Sitter C."/>
            <person name="Sutton G.G."/>
            <person name="Venter J.C."/>
            <person name="Wang Z."/>
            <person name="Woodage T."/>
            <person name="Zheng X.H."/>
            <person name="Zhong F."/>
        </authorList>
    </citation>
    <scope>NUCLEOTIDE SEQUENCE [LARGE SCALE GENOMIC DNA]</scope>
    <source>
        <strain>BN</strain>
        <strain evidence="2">Sprague-Dawley</strain>
    </source>
</reference>